<dbReference type="InterPro" id="IPR013249">
    <property type="entry name" value="RNA_pol_sigma70_r4_t2"/>
</dbReference>
<protein>
    <submittedName>
        <fullName evidence="7">RNA polymerase sigma-70 factor, ECF subfamily</fullName>
    </submittedName>
</protein>
<dbReference type="PANTHER" id="PTHR43133:SF46">
    <property type="entry name" value="RNA POLYMERASE SIGMA-70 FACTOR ECF SUBFAMILY"/>
    <property type="match status" value="1"/>
</dbReference>
<dbReference type="Pfam" id="PF04542">
    <property type="entry name" value="Sigma70_r2"/>
    <property type="match status" value="1"/>
</dbReference>
<evidence type="ECO:0000259" key="5">
    <source>
        <dbReference type="Pfam" id="PF04542"/>
    </source>
</evidence>
<organism evidence="7 8">
    <name type="scientific">Salegentibacter agarivorans</name>
    <dbReference type="NCBI Taxonomy" id="345907"/>
    <lineage>
        <taxon>Bacteria</taxon>
        <taxon>Pseudomonadati</taxon>
        <taxon>Bacteroidota</taxon>
        <taxon>Flavobacteriia</taxon>
        <taxon>Flavobacteriales</taxon>
        <taxon>Flavobacteriaceae</taxon>
        <taxon>Salegentibacter</taxon>
    </lineage>
</organism>
<gene>
    <name evidence="7" type="ORF">SAMN04488033_12227</name>
</gene>
<dbReference type="Pfam" id="PF08281">
    <property type="entry name" value="Sigma70_r4_2"/>
    <property type="match status" value="1"/>
</dbReference>
<dbReference type="SUPFAM" id="SSF88946">
    <property type="entry name" value="Sigma2 domain of RNA polymerase sigma factors"/>
    <property type="match status" value="1"/>
</dbReference>
<dbReference type="GO" id="GO:0006352">
    <property type="term" value="P:DNA-templated transcription initiation"/>
    <property type="evidence" value="ECO:0007669"/>
    <property type="project" value="InterPro"/>
</dbReference>
<dbReference type="AlphaFoldDB" id="A0A1I2NLG7"/>
<keyword evidence="8" id="KW-1185">Reference proteome</keyword>
<keyword evidence="2" id="KW-0805">Transcription regulation</keyword>
<dbReference type="RefSeq" id="WP_093305706.1">
    <property type="nucleotide sequence ID" value="NZ_FOOH01000022.1"/>
</dbReference>
<evidence type="ECO:0000256" key="3">
    <source>
        <dbReference type="ARBA" id="ARBA00023082"/>
    </source>
</evidence>
<evidence type="ECO:0000256" key="1">
    <source>
        <dbReference type="ARBA" id="ARBA00010641"/>
    </source>
</evidence>
<dbReference type="Proteomes" id="UP000199116">
    <property type="component" value="Unassembled WGS sequence"/>
</dbReference>
<dbReference type="InterPro" id="IPR013324">
    <property type="entry name" value="RNA_pol_sigma_r3/r4-like"/>
</dbReference>
<proteinExistence type="inferred from homology"/>
<evidence type="ECO:0000313" key="8">
    <source>
        <dbReference type="Proteomes" id="UP000199116"/>
    </source>
</evidence>
<feature type="domain" description="RNA polymerase sigma-70 region 2" evidence="5">
    <location>
        <begin position="17"/>
        <end position="73"/>
    </location>
</feature>
<dbReference type="InterPro" id="IPR013325">
    <property type="entry name" value="RNA_pol_sigma_r2"/>
</dbReference>
<keyword evidence="4" id="KW-0804">Transcription</keyword>
<dbReference type="InterPro" id="IPR014284">
    <property type="entry name" value="RNA_pol_sigma-70_dom"/>
</dbReference>
<feature type="domain" description="RNA polymerase sigma factor 70 region 4 type 2" evidence="6">
    <location>
        <begin position="116"/>
        <end position="157"/>
    </location>
</feature>
<dbReference type="GO" id="GO:0016987">
    <property type="term" value="F:sigma factor activity"/>
    <property type="evidence" value="ECO:0007669"/>
    <property type="project" value="UniProtKB-KW"/>
</dbReference>
<dbReference type="InterPro" id="IPR007627">
    <property type="entry name" value="RNA_pol_sigma70_r2"/>
</dbReference>
<comment type="similarity">
    <text evidence="1">Belongs to the sigma-70 factor family. ECF subfamily.</text>
</comment>
<keyword evidence="3" id="KW-0731">Sigma factor</keyword>
<dbReference type="GO" id="GO:0003677">
    <property type="term" value="F:DNA binding"/>
    <property type="evidence" value="ECO:0007669"/>
    <property type="project" value="InterPro"/>
</dbReference>
<dbReference type="SUPFAM" id="SSF88659">
    <property type="entry name" value="Sigma3 and sigma4 domains of RNA polymerase sigma factors"/>
    <property type="match status" value="1"/>
</dbReference>
<evidence type="ECO:0000256" key="4">
    <source>
        <dbReference type="ARBA" id="ARBA00023163"/>
    </source>
</evidence>
<dbReference type="NCBIfam" id="TIGR02937">
    <property type="entry name" value="sigma70-ECF"/>
    <property type="match status" value="1"/>
</dbReference>
<dbReference type="EMBL" id="FOOH01000022">
    <property type="protein sequence ID" value="SFG03629.1"/>
    <property type="molecule type" value="Genomic_DNA"/>
</dbReference>
<dbReference type="Gene3D" id="1.10.10.10">
    <property type="entry name" value="Winged helix-like DNA-binding domain superfamily/Winged helix DNA-binding domain"/>
    <property type="match status" value="1"/>
</dbReference>
<evidence type="ECO:0000259" key="6">
    <source>
        <dbReference type="Pfam" id="PF08281"/>
    </source>
</evidence>
<dbReference type="Gene3D" id="1.10.1740.10">
    <property type="match status" value="1"/>
</dbReference>
<evidence type="ECO:0000256" key="2">
    <source>
        <dbReference type="ARBA" id="ARBA00023015"/>
    </source>
</evidence>
<dbReference type="PANTHER" id="PTHR43133">
    <property type="entry name" value="RNA POLYMERASE ECF-TYPE SIGMA FACTO"/>
    <property type="match status" value="1"/>
</dbReference>
<name>A0A1I2NLG7_9FLAO</name>
<reference evidence="8" key="1">
    <citation type="submission" date="2016-10" db="EMBL/GenBank/DDBJ databases">
        <authorList>
            <person name="Varghese N."/>
            <person name="Submissions S."/>
        </authorList>
    </citation>
    <scope>NUCLEOTIDE SEQUENCE [LARGE SCALE GENOMIC DNA]</scope>
    <source>
        <strain evidence="8">DSM 23515</strain>
    </source>
</reference>
<sequence>MVNEKKFDQIYNEHWFEIYTYSNNLLRDKEAAEDVTQEIFLDLWKRFATLEIENYKHYLLRACKFQCIKRLKKVTFDHVQLEKVEYALSSMEESICEDEVRSVLLAQVESNAQKLLPPKCYAVFWLRYKENLSYIDISSRLGISVNTVENHISKALSLLKQASIYDDIVTISLIVSGMASLIEC</sequence>
<dbReference type="InterPro" id="IPR039425">
    <property type="entry name" value="RNA_pol_sigma-70-like"/>
</dbReference>
<evidence type="ECO:0000313" key="7">
    <source>
        <dbReference type="EMBL" id="SFG03629.1"/>
    </source>
</evidence>
<accession>A0A1I2NLG7</accession>
<dbReference type="InterPro" id="IPR036388">
    <property type="entry name" value="WH-like_DNA-bd_sf"/>
</dbReference>